<dbReference type="PANTHER" id="PTHR43133:SF63">
    <property type="entry name" value="RNA POLYMERASE SIGMA FACTOR FECI-RELATED"/>
    <property type="match status" value="1"/>
</dbReference>
<evidence type="ECO:0000313" key="5">
    <source>
        <dbReference type="EMBL" id="SPU46185.1"/>
    </source>
</evidence>
<reference evidence="5 6" key="1">
    <citation type="submission" date="2018-06" db="EMBL/GenBank/DDBJ databases">
        <authorList>
            <consortium name="Pathogen Informatics"/>
            <person name="Doyle S."/>
        </authorList>
    </citation>
    <scope>NUCLEOTIDE SEQUENCE [LARGE SCALE GENOMIC DNA]</scope>
    <source>
        <strain evidence="5 6">NCTC11165</strain>
    </source>
</reference>
<evidence type="ECO:0000256" key="3">
    <source>
        <dbReference type="ARBA" id="ARBA00023082"/>
    </source>
</evidence>
<keyword evidence="2" id="KW-0805">Transcription regulation</keyword>
<proteinExistence type="inferred from homology"/>
<dbReference type="InterPro" id="IPR007627">
    <property type="entry name" value="RNA_pol_sigma70_r2"/>
</dbReference>
<name>A0A2X1CCD8_BREDI</name>
<keyword evidence="4" id="KW-0804">Transcription</keyword>
<dbReference type="InterPro" id="IPR036388">
    <property type="entry name" value="WH-like_DNA-bd_sf"/>
</dbReference>
<keyword evidence="3" id="KW-0731">Sigma factor</keyword>
<dbReference type="RefSeq" id="WP_244911845.1">
    <property type="nucleotide sequence ID" value="NZ_UIGE01000001.1"/>
</dbReference>
<evidence type="ECO:0000256" key="2">
    <source>
        <dbReference type="ARBA" id="ARBA00023015"/>
    </source>
</evidence>
<dbReference type="InterPro" id="IPR013324">
    <property type="entry name" value="RNA_pol_sigma_r3/r4-like"/>
</dbReference>
<evidence type="ECO:0000313" key="6">
    <source>
        <dbReference type="Proteomes" id="UP000250358"/>
    </source>
</evidence>
<evidence type="ECO:0000256" key="1">
    <source>
        <dbReference type="ARBA" id="ARBA00010641"/>
    </source>
</evidence>
<dbReference type="Pfam" id="PF04542">
    <property type="entry name" value="Sigma70_r2"/>
    <property type="match status" value="1"/>
</dbReference>
<dbReference type="GO" id="GO:0003677">
    <property type="term" value="F:DNA binding"/>
    <property type="evidence" value="ECO:0007669"/>
    <property type="project" value="InterPro"/>
</dbReference>
<dbReference type="Pfam" id="PF08281">
    <property type="entry name" value="Sigma70_r4_2"/>
    <property type="match status" value="1"/>
</dbReference>
<sequence>MVRALVSARMVDDPTLKAWFAQQIFPLEATLMRFLRRHWRQRGEAEDLRQEIFMKVYEAAAAELPLHPRAFLFATARNHLADRARRERIVSFDLMADLDALGLSDDLPTPERDVVARDELRRMQSAVERLPPRLREVVKLRRIEDLSAREAAERMNVTVTTVNEQLARAIRLLADGWNGGARTTRAGDRRREARL</sequence>
<evidence type="ECO:0000256" key="4">
    <source>
        <dbReference type="ARBA" id="ARBA00023163"/>
    </source>
</evidence>
<accession>A0A2X1CCD8</accession>
<dbReference type="InterPro" id="IPR013325">
    <property type="entry name" value="RNA_pol_sigma_r2"/>
</dbReference>
<dbReference type="GeneID" id="56576776"/>
<dbReference type="Proteomes" id="UP000250358">
    <property type="component" value="Unassembled WGS sequence"/>
</dbReference>
<organism evidence="5 6">
    <name type="scientific">Brevundimonas diminuta</name>
    <name type="common">Pseudomonas diminuta</name>
    <dbReference type="NCBI Taxonomy" id="293"/>
    <lineage>
        <taxon>Bacteria</taxon>
        <taxon>Pseudomonadati</taxon>
        <taxon>Pseudomonadota</taxon>
        <taxon>Alphaproteobacteria</taxon>
        <taxon>Caulobacterales</taxon>
        <taxon>Caulobacteraceae</taxon>
        <taxon>Brevundimonas</taxon>
    </lineage>
</organism>
<dbReference type="InterPro" id="IPR039425">
    <property type="entry name" value="RNA_pol_sigma-70-like"/>
</dbReference>
<dbReference type="SUPFAM" id="SSF88659">
    <property type="entry name" value="Sigma3 and sigma4 domains of RNA polymerase sigma factors"/>
    <property type="match status" value="1"/>
</dbReference>
<dbReference type="Gene3D" id="1.10.10.10">
    <property type="entry name" value="Winged helix-like DNA-binding domain superfamily/Winged helix DNA-binding domain"/>
    <property type="match status" value="1"/>
</dbReference>
<dbReference type="GO" id="GO:0006352">
    <property type="term" value="P:DNA-templated transcription initiation"/>
    <property type="evidence" value="ECO:0007669"/>
    <property type="project" value="InterPro"/>
</dbReference>
<dbReference type="Gene3D" id="1.10.1740.10">
    <property type="match status" value="1"/>
</dbReference>
<gene>
    <name evidence="5" type="primary">cnrH_3</name>
    <name evidence="5" type="ORF">NCTC11165_02513</name>
</gene>
<protein>
    <submittedName>
        <fullName evidence="5">RNA polymerase sigma factor CnrH</fullName>
    </submittedName>
</protein>
<dbReference type="EMBL" id="UAQM01000030">
    <property type="protein sequence ID" value="SPU46185.1"/>
    <property type="molecule type" value="Genomic_DNA"/>
</dbReference>
<dbReference type="PANTHER" id="PTHR43133">
    <property type="entry name" value="RNA POLYMERASE ECF-TYPE SIGMA FACTO"/>
    <property type="match status" value="1"/>
</dbReference>
<dbReference type="InterPro" id="IPR014284">
    <property type="entry name" value="RNA_pol_sigma-70_dom"/>
</dbReference>
<dbReference type="InterPro" id="IPR013249">
    <property type="entry name" value="RNA_pol_sigma70_r4_t2"/>
</dbReference>
<comment type="similarity">
    <text evidence="1">Belongs to the sigma-70 factor family. ECF subfamily.</text>
</comment>
<dbReference type="SUPFAM" id="SSF88946">
    <property type="entry name" value="Sigma2 domain of RNA polymerase sigma factors"/>
    <property type="match status" value="1"/>
</dbReference>
<dbReference type="CDD" id="cd06171">
    <property type="entry name" value="Sigma70_r4"/>
    <property type="match status" value="1"/>
</dbReference>
<dbReference type="GO" id="GO:0016987">
    <property type="term" value="F:sigma factor activity"/>
    <property type="evidence" value="ECO:0007669"/>
    <property type="project" value="UniProtKB-KW"/>
</dbReference>
<dbReference type="AlphaFoldDB" id="A0A2X1CCD8"/>
<dbReference type="NCBIfam" id="TIGR02937">
    <property type="entry name" value="sigma70-ECF"/>
    <property type="match status" value="1"/>
</dbReference>